<comment type="caution">
    <text evidence="1">The sequence shown here is derived from an EMBL/GenBank/DDBJ whole genome shotgun (WGS) entry which is preliminary data.</text>
</comment>
<dbReference type="EMBL" id="DWYZ01000260">
    <property type="protein sequence ID" value="HJB29824.1"/>
    <property type="molecule type" value="Genomic_DNA"/>
</dbReference>
<protein>
    <submittedName>
        <fullName evidence="1">Uncharacterized protein</fullName>
    </submittedName>
</protein>
<dbReference type="AlphaFoldDB" id="A0A9D2LV73"/>
<organism evidence="1 2">
    <name type="scientific">Candidatus Blautia faecavium</name>
    <dbReference type="NCBI Taxonomy" id="2838487"/>
    <lineage>
        <taxon>Bacteria</taxon>
        <taxon>Bacillati</taxon>
        <taxon>Bacillota</taxon>
        <taxon>Clostridia</taxon>
        <taxon>Lachnospirales</taxon>
        <taxon>Lachnospiraceae</taxon>
        <taxon>Blautia</taxon>
    </lineage>
</organism>
<gene>
    <name evidence="1" type="ORF">IAA06_13705</name>
</gene>
<accession>A0A9D2LV73</accession>
<evidence type="ECO:0000313" key="2">
    <source>
        <dbReference type="Proteomes" id="UP000823842"/>
    </source>
</evidence>
<evidence type="ECO:0000313" key="1">
    <source>
        <dbReference type="EMBL" id="HJB29824.1"/>
    </source>
</evidence>
<name>A0A9D2LV73_9FIRM</name>
<proteinExistence type="predicted"/>
<feature type="non-terminal residue" evidence="1">
    <location>
        <position position="66"/>
    </location>
</feature>
<reference evidence="1" key="2">
    <citation type="submission" date="2021-04" db="EMBL/GenBank/DDBJ databases">
        <authorList>
            <person name="Gilroy R."/>
        </authorList>
    </citation>
    <scope>NUCLEOTIDE SEQUENCE</scope>
    <source>
        <strain evidence="1">ChiSjej1B19-5720</strain>
    </source>
</reference>
<sequence>MGREAFIIENNRKITKIMIIREERDFYIVSSDRAGSGVGNVGCVVCIRSRHGIRAPCCGFEIIRGI</sequence>
<dbReference type="Proteomes" id="UP000823842">
    <property type="component" value="Unassembled WGS sequence"/>
</dbReference>
<reference evidence="1" key="1">
    <citation type="journal article" date="2021" name="PeerJ">
        <title>Extensive microbial diversity within the chicken gut microbiome revealed by metagenomics and culture.</title>
        <authorList>
            <person name="Gilroy R."/>
            <person name="Ravi A."/>
            <person name="Getino M."/>
            <person name="Pursley I."/>
            <person name="Horton D.L."/>
            <person name="Alikhan N.F."/>
            <person name="Baker D."/>
            <person name="Gharbi K."/>
            <person name="Hall N."/>
            <person name="Watson M."/>
            <person name="Adriaenssens E.M."/>
            <person name="Foster-Nyarko E."/>
            <person name="Jarju S."/>
            <person name="Secka A."/>
            <person name="Antonio M."/>
            <person name="Oren A."/>
            <person name="Chaudhuri R.R."/>
            <person name="La Ragione R."/>
            <person name="Hildebrand F."/>
            <person name="Pallen M.J."/>
        </authorList>
    </citation>
    <scope>NUCLEOTIDE SEQUENCE</scope>
    <source>
        <strain evidence="1">ChiSjej1B19-5720</strain>
    </source>
</reference>